<evidence type="ECO:0000313" key="1">
    <source>
        <dbReference type="EMBL" id="PKI31571.1"/>
    </source>
</evidence>
<sequence>MVAPTLLKTRFSLTVPIFYWEGVTLPMVEACKRDVDCLAECPKGTEFPICDMKTEKCFCGGGTPTHGVCKVDGDCKTCPPGTEPSCVGGMCFCS</sequence>
<reference evidence="1 2" key="1">
    <citation type="submission" date="2017-11" db="EMBL/GenBank/DDBJ databases">
        <title>De-novo sequencing of pomegranate (Punica granatum L.) genome.</title>
        <authorList>
            <person name="Akparov Z."/>
            <person name="Amiraslanov A."/>
            <person name="Hajiyeva S."/>
            <person name="Abbasov M."/>
            <person name="Kaur K."/>
            <person name="Hamwieh A."/>
            <person name="Solovyev V."/>
            <person name="Salamov A."/>
            <person name="Braich B."/>
            <person name="Kosarev P."/>
            <person name="Mahmoud A."/>
            <person name="Hajiyev E."/>
            <person name="Babayeva S."/>
            <person name="Izzatullayeva V."/>
            <person name="Mammadov A."/>
            <person name="Mammadov A."/>
            <person name="Sharifova S."/>
            <person name="Ojaghi J."/>
            <person name="Eynullazada K."/>
            <person name="Bayramov B."/>
            <person name="Abdulazimova A."/>
            <person name="Shahmuradov I."/>
        </authorList>
    </citation>
    <scope>NUCLEOTIDE SEQUENCE [LARGE SCALE GENOMIC DNA]</scope>
    <source>
        <strain evidence="2">cv. AG2017</strain>
        <tissue evidence="1">Leaf</tissue>
    </source>
</reference>
<dbReference type="EMBL" id="PGOL01008623">
    <property type="protein sequence ID" value="PKI31571.1"/>
    <property type="molecule type" value="Genomic_DNA"/>
</dbReference>
<gene>
    <name evidence="1" type="ORF">CRG98_048055</name>
</gene>
<protein>
    <submittedName>
        <fullName evidence="1">Uncharacterized protein</fullName>
    </submittedName>
</protein>
<dbReference type="Proteomes" id="UP000233551">
    <property type="component" value="Unassembled WGS sequence"/>
</dbReference>
<proteinExistence type="predicted"/>
<comment type="caution">
    <text evidence="1">The sequence shown here is derived from an EMBL/GenBank/DDBJ whole genome shotgun (WGS) entry which is preliminary data.</text>
</comment>
<accession>A0A2I0HIR5</accession>
<dbReference type="AlphaFoldDB" id="A0A2I0HIR5"/>
<keyword evidence="2" id="KW-1185">Reference proteome</keyword>
<name>A0A2I0HIR5_PUNGR</name>
<organism evidence="1 2">
    <name type="scientific">Punica granatum</name>
    <name type="common">Pomegranate</name>
    <dbReference type="NCBI Taxonomy" id="22663"/>
    <lineage>
        <taxon>Eukaryota</taxon>
        <taxon>Viridiplantae</taxon>
        <taxon>Streptophyta</taxon>
        <taxon>Embryophyta</taxon>
        <taxon>Tracheophyta</taxon>
        <taxon>Spermatophyta</taxon>
        <taxon>Magnoliopsida</taxon>
        <taxon>eudicotyledons</taxon>
        <taxon>Gunneridae</taxon>
        <taxon>Pentapetalae</taxon>
        <taxon>rosids</taxon>
        <taxon>malvids</taxon>
        <taxon>Myrtales</taxon>
        <taxon>Lythraceae</taxon>
        <taxon>Punica</taxon>
    </lineage>
</organism>
<evidence type="ECO:0000313" key="2">
    <source>
        <dbReference type="Proteomes" id="UP000233551"/>
    </source>
</evidence>